<dbReference type="InterPro" id="IPR023149">
    <property type="entry name" value="Trans_acon_MeTrfase_C"/>
</dbReference>
<evidence type="ECO:0000256" key="2">
    <source>
        <dbReference type="ARBA" id="ARBA00022679"/>
    </source>
</evidence>
<dbReference type="AlphaFoldDB" id="A0AA97DD28"/>
<reference evidence="4 5" key="1">
    <citation type="submission" date="2024-06" db="EMBL/GenBank/DDBJ databases">
        <title>Caproicibacterium argilliputei sp. nov, a novel caproic acid producing anaerobic bacterium isolated from pit mud.</title>
        <authorList>
            <person name="Xia S."/>
        </authorList>
    </citation>
    <scope>NUCLEOTIDE SEQUENCE [LARGE SCALE GENOMIC DNA]</scope>
    <source>
        <strain evidence="4 5">ZCY20-5</strain>
    </source>
</reference>
<dbReference type="GO" id="GO:0030798">
    <property type="term" value="F:trans-aconitate 2-methyltransferase activity"/>
    <property type="evidence" value="ECO:0007669"/>
    <property type="project" value="InterPro"/>
</dbReference>
<keyword evidence="1 4" id="KW-0489">Methyltransferase</keyword>
<reference evidence="5" key="2">
    <citation type="submission" date="2024-06" db="EMBL/GenBank/DDBJ databases">
        <title>Caproicibacterium argilliputei sp. nov, a novel caproic acid producing anaerobic bacterium isolated from pit mud.</title>
        <authorList>
            <person name="Zeng C."/>
        </authorList>
    </citation>
    <scope>NUCLEOTIDE SEQUENCE [LARGE SCALE GENOMIC DNA]</scope>
    <source>
        <strain evidence="5">ZCY20-5</strain>
    </source>
</reference>
<keyword evidence="5" id="KW-1185">Reference proteome</keyword>
<dbReference type="Proteomes" id="UP001300604">
    <property type="component" value="Chromosome"/>
</dbReference>
<sequence>MCELEKWNSTQYLKFQAERTQPSIDLVKRLSVENPKRIVDIGCGPGNSTAVLQQKYPQAEIIGVDSSPEMLATAAKAHPELSFQLCDVGADLSALGGGFDIVFSNACIQWVPDHSKLLKNLLGLLRSGGVLAVQIPVNQGEPIHQIIMHLVGSAKWKPKFRHPRIFYTLSAEAYFDILASCAADFTMWQTTYFHRMQSHEAILEWYRGTGLRPYLCELPEAEQVELESEVLAQVRKAYPVQQNGEVIFRFPRLFFTAVR</sequence>
<dbReference type="GO" id="GO:0032259">
    <property type="term" value="P:methylation"/>
    <property type="evidence" value="ECO:0007669"/>
    <property type="project" value="UniProtKB-KW"/>
</dbReference>
<dbReference type="EMBL" id="CP135996">
    <property type="protein sequence ID" value="WOC33295.1"/>
    <property type="molecule type" value="Genomic_DNA"/>
</dbReference>
<dbReference type="PANTHER" id="PTHR43861:SF1">
    <property type="entry name" value="TRANS-ACONITATE 2-METHYLTRANSFERASE"/>
    <property type="match status" value="1"/>
</dbReference>
<organism evidence="4 5">
    <name type="scientific">Caproicibacterium argilliputei</name>
    <dbReference type="NCBI Taxonomy" id="3030016"/>
    <lineage>
        <taxon>Bacteria</taxon>
        <taxon>Bacillati</taxon>
        <taxon>Bacillota</taxon>
        <taxon>Clostridia</taxon>
        <taxon>Eubacteriales</taxon>
        <taxon>Oscillospiraceae</taxon>
        <taxon>Caproicibacterium</taxon>
    </lineage>
</organism>
<dbReference type="SUPFAM" id="SSF53335">
    <property type="entry name" value="S-adenosyl-L-methionine-dependent methyltransferases"/>
    <property type="match status" value="1"/>
</dbReference>
<name>A0AA97DD28_9FIRM</name>
<dbReference type="KEGG" id="carl:PXC00_05350"/>
<dbReference type="CDD" id="cd02440">
    <property type="entry name" value="AdoMet_MTases"/>
    <property type="match status" value="1"/>
</dbReference>
<dbReference type="RefSeq" id="WP_275845584.1">
    <property type="nucleotide sequence ID" value="NZ_CP135996.1"/>
</dbReference>
<feature type="domain" description="Methyltransferase" evidence="3">
    <location>
        <begin position="38"/>
        <end position="129"/>
    </location>
</feature>
<evidence type="ECO:0000256" key="1">
    <source>
        <dbReference type="ARBA" id="ARBA00022603"/>
    </source>
</evidence>
<gene>
    <name evidence="4" type="ORF">PXC00_05350</name>
</gene>
<evidence type="ECO:0000313" key="5">
    <source>
        <dbReference type="Proteomes" id="UP001300604"/>
    </source>
</evidence>
<keyword evidence="2" id="KW-0808">Transferase</keyword>
<evidence type="ECO:0000259" key="3">
    <source>
        <dbReference type="Pfam" id="PF13649"/>
    </source>
</evidence>
<dbReference type="PANTHER" id="PTHR43861">
    <property type="entry name" value="TRANS-ACONITATE 2-METHYLTRANSFERASE-RELATED"/>
    <property type="match status" value="1"/>
</dbReference>
<dbReference type="Gene3D" id="1.10.150.290">
    <property type="entry name" value="S-adenosyl-L-methionine-dependent methyltransferases"/>
    <property type="match status" value="1"/>
</dbReference>
<reference evidence="5" key="3">
    <citation type="submission" date="2024-06" db="EMBL/GenBank/DDBJ databases">
        <authorList>
            <person name="Zeng C."/>
        </authorList>
    </citation>
    <scope>NUCLEOTIDE SEQUENCE [LARGE SCALE GENOMIC DNA]</scope>
    <source>
        <strain evidence="5">ZCY20-5</strain>
    </source>
</reference>
<dbReference type="Gene3D" id="3.40.50.150">
    <property type="entry name" value="Vaccinia Virus protein VP39"/>
    <property type="match status" value="1"/>
</dbReference>
<evidence type="ECO:0000313" key="4">
    <source>
        <dbReference type="EMBL" id="WOC33295.1"/>
    </source>
</evidence>
<proteinExistence type="predicted"/>
<dbReference type="InterPro" id="IPR029063">
    <property type="entry name" value="SAM-dependent_MTases_sf"/>
</dbReference>
<dbReference type="InterPro" id="IPR041698">
    <property type="entry name" value="Methyltransf_25"/>
</dbReference>
<dbReference type="Pfam" id="PF13649">
    <property type="entry name" value="Methyltransf_25"/>
    <property type="match status" value="1"/>
</dbReference>
<accession>A0AA97DD28</accession>
<protein>
    <submittedName>
        <fullName evidence="4">Methyltransferase domain-containing protein</fullName>
    </submittedName>
</protein>